<name>A0A4V6A6Z4_STECR</name>
<reference evidence="2 3" key="2">
    <citation type="journal article" date="2019" name="G3 (Bethesda)">
        <title>Hybrid Assembly of the Genome of the Entomopathogenic Nematode Steinernema carpocapsae Identifies the X-Chromosome.</title>
        <authorList>
            <person name="Serra L."/>
            <person name="Macchietto M."/>
            <person name="Macias-Munoz A."/>
            <person name="McGill C.J."/>
            <person name="Rodriguez I.M."/>
            <person name="Rodriguez B."/>
            <person name="Murad R."/>
            <person name="Mortazavi A."/>
        </authorList>
    </citation>
    <scope>NUCLEOTIDE SEQUENCE [LARGE SCALE GENOMIC DNA]</scope>
    <source>
        <strain evidence="2 3">ALL</strain>
    </source>
</reference>
<dbReference type="Proteomes" id="UP000298663">
    <property type="component" value="Unassembled WGS sequence"/>
</dbReference>
<evidence type="ECO:0000313" key="2">
    <source>
        <dbReference type="EMBL" id="TKR96615.1"/>
    </source>
</evidence>
<dbReference type="EMBL" id="AZBU02000002">
    <property type="protein sequence ID" value="TKR96615.1"/>
    <property type="molecule type" value="Genomic_DNA"/>
</dbReference>
<accession>A0A4V6A6Z4</accession>
<feature type="chain" id="PRO_5020841250" description="Insulin-like domain-containing protein" evidence="1">
    <location>
        <begin position="19"/>
        <end position="97"/>
    </location>
</feature>
<comment type="caution">
    <text evidence="2">The sequence shown here is derived from an EMBL/GenBank/DDBJ whole genome shotgun (WGS) entry which is preliminary data.</text>
</comment>
<proteinExistence type="predicted"/>
<sequence>MKTLTLLSFLLMCVCVLTYHEQLFGIRVMEGVEEIDPFDSSYKKFKYCSLAALTEKVHKVCKGPSVDKMDATDYTEAVTRCCFTGCSKRQIALLFCA</sequence>
<protein>
    <recommendedName>
        <fullName evidence="4">Insulin-like domain-containing protein</fullName>
    </recommendedName>
</protein>
<keyword evidence="3" id="KW-1185">Reference proteome</keyword>
<reference evidence="2 3" key="1">
    <citation type="journal article" date="2015" name="Genome Biol.">
        <title>Comparative genomics of Steinernema reveals deeply conserved gene regulatory networks.</title>
        <authorList>
            <person name="Dillman A.R."/>
            <person name="Macchietto M."/>
            <person name="Porter C.F."/>
            <person name="Rogers A."/>
            <person name="Williams B."/>
            <person name="Antoshechkin I."/>
            <person name="Lee M.M."/>
            <person name="Goodwin Z."/>
            <person name="Lu X."/>
            <person name="Lewis E.E."/>
            <person name="Goodrich-Blair H."/>
            <person name="Stock S.P."/>
            <person name="Adams B.J."/>
            <person name="Sternberg P.W."/>
            <person name="Mortazavi A."/>
        </authorList>
    </citation>
    <scope>NUCLEOTIDE SEQUENCE [LARGE SCALE GENOMIC DNA]</scope>
    <source>
        <strain evidence="2 3">ALL</strain>
    </source>
</reference>
<feature type="signal peptide" evidence="1">
    <location>
        <begin position="1"/>
        <end position="18"/>
    </location>
</feature>
<evidence type="ECO:0000256" key="1">
    <source>
        <dbReference type="SAM" id="SignalP"/>
    </source>
</evidence>
<evidence type="ECO:0008006" key="4">
    <source>
        <dbReference type="Google" id="ProtNLM"/>
    </source>
</evidence>
<keyword evidence="1" id="KW-0732">Signal</keyword>
<organism evidence="2 3">
    <name type="scientific">Steinernema carpocapsae</name>
    <name type="common">Entomopathogenic nematode</name>
    <dbReference type="NCBI Taxonomy" id="34508"/>
    <lineage>
        <taxon>Eukaryota</taxon>
        <taxon>Metazoa</taxon>
        <taxon>Ecdysozoa</taxon>
        <taxon>Nematoda</taxon>
        <taxon>Chromadorea</taxon>
        <taxon>Rhabditida</taxon>
        <taxon>Tylenchina</taxon>
        <taxon>Panagrolaimomorpha</taxon>
        <taxon>Strongyloidoidea</taxon>
        <taxon>Steinernematidae</taxon>
        <taxon>Steinernema</taxon>
    </lineage>
</organism>
<evidence type="ECO:0000313" key="3">
    <source>
        <dbReference type="Proteomes" id="UP000298663"/>
    </source>
</evidence>
<dbReference type="AlphaFoldDB" id="A0A4V6A6Z4"/>
<gene>
    <name evidence="2" type="ORF">L596_010612</name>
</gene>